<feature type="region of interest" description="Disordered" evidence="1">
    <location>
        <begin position="1"/>
        <end position="50"/>
    </location>
</feature>
<organism evidence="2 3">
    <name type="scientific">Ancylostoma caninum</name>
    <name type="common">Dog hookworm</name>
    <dbReference type="NCBI Taxonomy" id="29170"/>
    <lineage>
        <taxon>Eukaryota</taxon>
        <taxon>Metazoa</taxon>
        <taxon>Ecdysozoa</taxon>
        <taxon>Nematoda</taxon>
        <taxon>Chromadorea</taxon>
        <taxon>Rhabditida</taxon>
        <taxon>Rhabditina</taxon>
        <taxon>Rhabditomorpha</taxon>
        <taxon>Strongyloidea</taxon>
        <taxon>Ancylostomatidae</taxon>
        <taxon>Ancylostomatinae</taxon>
        <taxon>Ancylostoma</taxon>
    </lineage>
</organism>
<dbReference type="InterPro" id="IPR021109">
    <property type="entry name" value="Peptidase_aspartic_dom_sf"/>
</dbReference>
<reference evidence="2 3" key="1">
    <citation type="submission" date="2014-10" db="EMBL/GenBank/DDBJ databases">
        <title>Draft genome of the hookworm Ancylostoma caninum.</title>
        <authorList>
            <person name="Mitreva M."/>
        </authorList>
    </citation>
    <scope>NUCLEOTIDE SEQUENCE [LARGE SCALE GENOMIC DNA]</scope>
    <source>
        <strain evidence="2 3">Baltimore</strain>
    </source>
</reference>
<accession>A0A368FP16</accession>
<keyword evidence="3" id="KW-1185">Reference proteome</keyword>
<sequence length="120" mass="13348">MQSSTRTSTVTEVQEAEAEEMRTQCVSTRSDEKELMPKRGSTSHSSRNRQIRRVVAALKKDDHPHLDVTINGHPTQLLFDTGAKITTVPVKVETPQEVPPTGSPSYRKPTSTALQLMEPH</sequence>
<evidence type="ECO:0000256" key="1">
    <source>
        <dbReference type="SAM" id="MobiDB-lite"/>
    </source>
</evidence>
<dbReference type="EMBL" id="JOJR01000842">
    <property type="protein sequence ID" value="RCN33964.1"/>
    <property type="molecule type" value="Genomic_DNA"/>
</dbReference>
<evidence type="ECO:0000313" key="2">
    <source>
        <dbReference type="EMBL" id="RCN33964.1"/>
    </source>
</evidence>
<dbReference type="AlphaFoldDB" id="A0A368FP16"/>
<protein>
    <recommendedName>
        <fullName evidence="4">Peptidase A2 domain-containing protein</fullName>
    </recommendedName>
</protein>
<name>A0A368FP16_ANCCA</name>
<proteinExistence type="predicted"/>
<dbReference type="Proteomes" id="UP000252519">
    <property type="component" value="Unassembled WGS sequence"/>
</dbReference>
<comment type="caution">
    <text evidence="2">The sequence shown here is derived from an EMBL/GenBank/DDBJ whole genome shotgun (WGS) entry which is preliminary data.</text>
</comment>
<evidence type="ECO:0000313" key="3">
    <source>
        <dbReference type="Proteomes" id="UP000252519"/>
    </source>
</evidence>
<feature type="region of interest" description="Disordered" evidence="1">
    <location>
        <begin position="91"/>
        <end position="120"/>
    </location>
</feature>
<gene>
    <name evidence="2" type="ORF">ANCCAN_20199</name>
</gene>
<dbReference type="SUPFAM" id="SSF50630">
    <property type="entry name" value="Acid proteases"/>
    <property type="match status" value="1"/>
</dbReference>
<dbReference type="OrthoDB" id="5867509at2759"/>
<evidence type="ECO:0008006" key="4">
    <source>
        <dbReference type="Google" id="ProtNLM"/>
    </source>
</evidence>
<dbReference type="Gene3D" id="2.40.70.10">
    <property type="entry name" value="Acid Proteases"/>
    <property type="match status" value="1"/>
</dbReference>